<organism evidence="2">
    <name type="scientific">Vaccinia virus</name>
    <name type="common">VACV</name>
    <name type="synonym">Orthopoxvirus vaccinia</name>
    <dbReference type="NCBI Taxonomy" id="10245"/>
    <lineage>
        <taxon>Viruses</taxon>
        <taxon>Varidnaviria</taxon>
        <taxon>Bamfordvirae</taxon>
        <taxon>Nucleocytoviricota</taxon>
        <taxon>Pokkesviricetes</taxon>
        <taxon>Chitovirales</taxon>
        <taxon>Poxviridae</taxon>
        <taxon>Chordopoxvirinae</taxon>
        <taxon>Orthopoxvirus</taxon>
    </lineage>
</organism>
<sequence length="85" mass="9658">MSRYMDDNNLVHGNIDMIGMNDSANSVGRAVLSPHRINLHSECDKNTKYKRHNTQYFPCTSGTGRLTKVNKGEDTRRNQKNDSSD</sequence>
<feature type="region of interest" description="Disordered" evidence="1">
    <location>
        <begin position="60"/>
        <end position="85"/>
    </location>
</feature>
<reference evidence="2" key="1">
    <citation type="journal article" date="2018" name="Emerg. Infect. Dis.">
        <title>Ocular Vaccinia Infection in Dairy Worker, Brazil.</title>
        <authorList>
            <person name="Teixeira Lima M."/>
            <person name="Pereira Oliveira G."/>
            <person name="Bretas de Oliveira D."/>
            <person name="Mesquita Vaz S."/>
            <person name="de Souza Trindade G."/>
            <person name="Santos Abrahao J."/>
            <person name="Geessien Kroon E."/>
        </authorList>
    </citation>
    <scope>NUCLEOTIDE SEQUENCE [LARGE SCALE GENOMIC DNA]</scope>
    <source>
        <strain evidence="2">CEyV1</strain>
    </source>
</reference>
<accession>A0A2I6J1G5</accession>
<feature type="compositionally biased region" description="Basic and acidic residues" evidence="1">
    <location>
        <begin position="70"/>
        <end position="85"/>
    </location>
</feature>
<proteinExistence type="predicted"/>
<name>A0A2I6J1G5_VACCV</name>
<evidence type="ECO:0000313" key="2">
    <source>
        <dbReference type="EMBL" id="AUL80280.1"/>
    </source>
</evidence>
<protein>
    <submittedName>
        <fullName evidence="2">Uncharacterized protein</fullName>
    </submittedName>
</protein>
<dbReference type="EMBL" id="MG012795">
    <property type="protein sequence ID" value="AUL80280.1"/>
    <property type="molecule type" value="Genomic_DNA"/>
</dbReference>
<evidence type="ECO:0000256" key="1">
    <source>
        <dbReference type="SAM" id="MobiDB-lite"/>
    </source>
</evidence>
<dbReference type="Proteomes" id="UP000270450">
    <property type="component" value="Segment"/>
</dbReference>